<dbReference type="PANTHER" id="PTHR33202">
    <property type="entry name" value="ZINC UPTAKE REGULATION PROTEIN"/>
    <property type="match status" value="1"/>
</dbReference>
<feature type="binding site" evidence="11">
    <location>
        <position position="94"/>
    </location>
    <ligand>
        <name>Zn(2+)</name>
        <dbReference type="ChEBI" id="CHEBI:29105"/>
    </ligand>
</feature>
<dbReference type="InterPro" id="IPR002481">
    <property type="entry name" value="FUR"/>
</dbReference>
<evidence type="ECO:0000256" key="2">
    <source>
        <dbReference type="ARBA" id="ARBA00007957"/>
    </source>
</evidence>
<dbReference type="RefSeq" id="WP_005248503.1">
    <property type="nucleotide sequence ID" value="NZ_CP008947.1"/>
</dbReference>
<dbReference type="EMBL" id="CP008947">
    <property type="protein sequence ID" value="AII06773.1"/>
    <property type="molecule type" value="Genomic_DNA"/>
</dbReference>
<keyword evidence="3" id="KW-0963">Cytoplasm</keyword>
<keyword evidence="9" id="KW-0238">DNA-binding</keyword>
<dbReference type="SUPFAM" id="SSF46785">
    <property type="entry name" value="Winged helix' DNA-binding domain"/>
    <property type="match status" value="1"/>
</dbReference>
<feature type="binding site" evidence="11">
    <location>
        <position position="97"/>
    </location>
    <ligand>
        <name>Zn(2+)</name>
        <dbReference type="ChEBI" id="CHEBI:29105"/>
    </ligand>
</feature>
<dbReference type="GO" id="GO:0005737">
    <property type="term" value="C:cytoplasm"/>
    <property type="evidence" value="ECO:0007669"/>
    <property type="project" value="UniProtKB-SubCell"/>
</dbReference>
<organism evidence="13 14">
    <name type="scientific">Rhodococcus opacus</name>
    <name type="common">Nocardia opaca</name>
    <dbReference type="NCBI Taxonomy" id="37919"/>
    <lineage>
        <taxon>Bacteria</taxon>
        <taxon>Bacillati</taxon>
        <taxon>Actinomycetota</taxon>
        <taxon>Actinomycetes</taxon>
        <taxon>Mycobacteriales</taxon>
        <taxon>Nocardiaceae</taxon>
        <taxon>Rhodococcus</taxon>
    </lineage>
</organism>
<evidence type="ECO:0000256" key="8">
    <source>
        <dbReference type="ARBA" id="ARBA00023015"/>
    </source>
</evidence>
<dbReference type="InterPro" id="IPR036388">
    <property type="entry name" value="WH-like_DNA-bd_sf"/>
</dbReference>
<evidence type="ECO:0000256" key="6">
    <source>
        <dbReference type="ARBA" id="ARBA00022833"/>
    </source>
</evidence>
<dbReference type="InterPro" id="IPR043135">
    <property type="entry name" value="Fur_C"/>
</dbReference>
<dbReference type="GO" id="GO:0045892">
    <property type="term" value="P:negative regulation of DNA-templated transcription"/>
    <property type="evidence" value="ECO:0007669"/>
    <property type="project" value="TreeGrafter"/>
</dbReference>
<evidence type="ECO:0000256" key="9">
    <source>
        <dbReference type="ARBA" id="ARBA00023125"/>
    </source>
</evidence>
<dbReference type="GO" id="GO:0003700">
    <property type="term" value="F:DNA-binding transcription factor activity"/>
    <property type="evidence" value="ECO:0007669"/>
    <property type="project" value="InterPro"/>
</dbReference>
<evidence type="ECO:0000256" key="7">
    <source>
        <dbReference type="ARBA" id="ARBA00023004"/>
    </source>
</evidence>
<feature type="binding site" evidence="11">
    <location>
        <position position="137"/>
    </location>
    <ligand>
        <name>Zn(2+)</name>
        <dbReference type="ChEBI" id="CHEBI:29105"/>
    </ligand>
</feature>
<evidence type="ECO:0000256" key="5">
    <source>
        <dbReference type="ARBA" id="ARBA00022723"/>
    </source>
</evidence>
<keyword evidence="7 12" id="KW-0408">Iron</keyword>
<dbReference type="Proteomes" id="UP000028488">
    <property type="component" value="Chromosome"/>
</dbReference>
<gene>
    <name evidence="13" type="ORF">EP51_19885</name>
</gene>
<dbReference type="CDD" id="cd07153">
    <property type="entry name" value="Fur_like"/>
    <property type="match status" value="1"/>
</dbReference>
<dbReference type="PANTHER" id="PTHR33202:SF18">
    <property type="entry name" value="TRANSCRIPTIONAL REGULATOR FURA"/>
    <property type="match status" value="1"/>
</dbReference>
<dbReference type="eggNOG" id="COG0735">
    <property type="taxonomic scope" value="Bacteria"/>
</dbReference>
<keyword evidence="4" id="KW-0678">Repressor</keyword>
<dbReference type="GeneID" id="69888574"/>
<keyword evidence="8" id="KW-0805">Transcription regulation</keyword>
<dbReference type="GO" id="GO:0000976">
    <property type="term" value="F:transcription cis-regulatory region binding"/>
    <property type="evidence" value="ECO:0007669"/>
    <property type="project" value="TreeGrafter"/>
</dbReference>
<keyword evidence="6 11" id="KW-0862">Zinc</keyword>
<feature type="binding site" evidence="12">
    <location>
        <position position="109"/>
    </location>
    <ligand>
        <name>Fe cation</name>
        <dbReference type="ChEBI" id="CHEBI:24875"/>
    </ligand>
</feature>
<sequence>MRHDTDPKAQLRGVGLRVTAPRVAVLNAVAVRPHSDVDDIAAVVREELGSVSTQAVYDVLKACTAAGLLRRIEPAGSPARFETRTGDNHHHLVCRSCGTVVDVDCAVGEAPCLDPSQAHGFEIDEAEVVFWGLCSQCQTGAQSGTGSAAALS</sequence>
<dbReference type="AlphaFoldDB" id="A0A076ENF1"/>
<feature type="binding site" evidence="11">
    <location>
        <position position="134"/>
    </location>
    <ligand>
        <name>Zn(2+)</name>
        <dbReference type="ChEBI" id="CHEBI:29105"/>
    </ligand>
</feature>
<evidence type="ECO:0000313" key="13">
    <source>
        <dbReference type="EMBL" id="AII06773.1"/>
    </source>
</evidence>
<evidence type="ECO:0000256" key="4">
    <source>
        <dbReference type="ARBA" id="ARBA00022491"/>
    </source>
</evidence>
<dbReference type="Gene3D" id="3.30.1490.190">
    <property type="match status" value="1"/>
</dbReference>
<dbReference type="InterPro" id="IPR036390">
    <property type="entry name" value="WH_DNA-bd_sf"/>
</dbReference>
<keyword evidence="5 11" id="KW-0479">Metal-binding</keyword>
<evidence type="ECO:0000256" key="10">
    <source>
        <dbReference type="ARBA" id="ARBA00023163"/>
    </source>
</evidence>
<evidence type="ECO:0000256" key="11">
    <source>
        <dbReference type="PIRSR" id="PIRSR602481-1"/>
    </source>
</evidence>
<evidence type="ECO:0000256" key="3">
    <source>
        <dbReference type="ARBA" id="ARBA00022490"/>
    </source>
</evidence>
<name>A0A076ENF1_RHOOP</name>
<accession>A0A076ENF1</accession>
<reference evidence="13 14" key="1">
    <citation type="submission" date="2014-07" db="EMBL/GenBank/DDBJ databases">
        <title>Genome Sequence of Rhodococcus opacus Strain R7, a Biodegrader of Mono- and Polycyclic Aromatic Hydrocarbons.</title>
        <authorList>
            <person name="Di Gennaro P."/>
            <person name="Zampolli J."/>
            <person name="Presti I."/>
            <person name="Cappelletti M."/>
            <person name="D'Ursi P."/>
            <person name="Orro A."/>
            <person name="Mezzelani A."/>
            <person name="Milanesi L."/>
        </authorList>
    </citation>
    <scope>NUCLEOTIDE SEQUENCE [LARGE SCALE GENOMIC DNA]</scope>
    <source>
        <strain evidence="13 14">R7</strain>
    </source>
</reference>
<comment type="cofactor">
    <cofactor evidence="12">
        <name>Mn(2+)</name>
        <dbReference type="ChEBI" id="CHEBI:29035"/>
    </cofactor>
    <cofactor evidence="12">
        <name>Fe(2+)</name>
        <dbReference type="ChEBI" id="CHEBI:29033"/>
    </cofactor>
    <text evidence="12">Binds 1 Mn(2+) or Fe(2+) ion per subunit.</text>
</comment>
<dbReference type="GO" id="GO:1900376">
    <property type="term" value="P:regulation of secondary metabolite biosynthetic process"/>
    <property type="evidence" value="ECO:0007669"/>
    <property type="project" value="TreeGrafter"/>
</dbReference>
<evidence type="ECO:0000256" key="12">
    <source>
        <dbReference type="PIRSR" id="PIRSR602481-2"/>
    </source>
</evidence>
<evidence type="ECO:0000313" key="14">
    <source>
        <dbReference type="Proteomes" id="UP000028488"/>
    </source>
</evidence>
<dbReference type="GO" id="GO:0008270">
    <property type="term" value="F:zinc ion binding"/>
    <property type="evidence" value="ECO:0007669"/>
    <property type="project" value="TreeGrafter"/>
</dbReference>
<comment type="subcellular location">
    <subcellularLocation>
        <location evidence="1">Cytoplasm</location>
    </subcellularLocation>
</comment>
<dbReference type="Gene3D" id="1.10.10.10">
    <property type="entry name" value="Winged helix-like DNA-binding domain superfamily/Winged helix DNA-binding domain"/>
    <property type="match status" value="1"/>
</dbReference>
<protein>
    <submittedName>
        <fullName evidence="13">Fur family transcriptional regulator</fullName>
    </submittedName>
</protein>
<comment type="cofactor">
    <cofactor evidence="11">
        <name>Zn(2+)</name>
        <dbReference type="ChEBI" id="CHEBI:29105"/>
    </cofactor>
    <text evidence="11">Binds 1 zinc ion per subunit.</text>
</comment>
<dbReference type="Pfam" id="PF01475">
    <property type="entry name" value="FUR"/>
    <property type="match status" value="1"/>
</dbReference>
<proteinExistence type="inferred from homology"/>
<comment type="similarity">
    <text evidence="2">Belongs to the Fur family.</text>
</comment>
<keyword evidence="10" id="KW-0804">Transcription</keyword>
<evidence type="ECO:0000256" key="1">
    <source>
        <dbReference type="ARBA" id="ARBA00004496"/>
    </source>
</evidence>